<feature type="region of interest" description="Disordered" evidence="2">
    <location>
        <begin position="382"/>
        <end position="407"/>
    </location>
</feature>
<dbReference type="InterPro" id="IPR051057">
    <property type="entry name" value="PI-PLC_domain"/>
</dbReference>
<comment type="similarity">
    <text evidence="1">Belongs to the pectinacetylesterase family. Notum subfamily.</text>
</comment>
<dbReference type="EMBL" id="OV725081">
    <property type="protein sequence ID" value="CAH1400963.1"/>
    <property type="molecule type" value="Genomic_DNA"/>
</dbReference>
<dbReference type="PANTHER" id="PTHR13593">
    <property type="match status" value="1"/>
</dbReference>
<dbReference type="Pfam" id="PF03283">
    <property type="entry name" value="PAE"/>
    <property type="match status" value="1"/>
</dbReference>
<dbReference type="InterPro" id="IPR004963">
    <property type="entry name" value="PAE/NOTUM"/>
</dbReference>
<dbReference type="GO" id="GO:0008081">
    <property type="term" value="F:phosphoric diester hydrolase activity"/>
    <property type="evidence" value="ECO:0007669"/>
    <property type="project" value="InterPro"/>
</dbReference>
<gene>
    <name evidence="3" type="ORF">NEZAVI_LOCUS10089</name>
</gene>
<dbReference type="OrthoDB" id="1046782at2759"/>
<evidence type="ECO:0000313" key="3">
    <source>
        <dbReference type="EMBL" id="CAH1400963.1"/>
    </source>
</evidence>
<accession>A0A9P0HEK8</accession>
<evidence type="ECO:0000313" key="4">
    <source>
        <dbReference type="Proteomes" id="UP001152798"/>
    </source>
</evidence>
<name>A0A9P0HEK8_NEZVI</name>
<evidence type="ECO:0000256" key="2">
    <source>
        <dbReference type="SAM" id="MobiDB-lite"/>
    </source>
</evidence>
<dbReference type="InterPro" id="IPR017946">
    <property type="entry name" value="PLC-like_Pdiesterase_TIM-brl"/>
</dbReference>
<dbReference type="Proteomes" id="UP001152798">
    <property type="component" value="Chromosome 5"/>
</dbReference>
<evidence type="ECO:0000256" key="1">
    <source>
        <dbReference type="ARBA" id="ARBA00010213"/>
    </source>
</evidence>
<protein>
    <submittedName>
        <fullName evidence="3">Uncharacterized protein</fullName>
    </submittedName>
</protein>
<keyword evidence="4" id="KW-1185">Reference proteome</keyword>
<dbReference type="SUPFAM" id="SSF51695">
    <property type="entry name" value="PLC-like phosphodiesterases"/>
    <property type="match status" value="1"/>
</dbReference>
<organism evidence="3 4">
    <name type="scientific">Nezara viridula</name>
    <name type="common">Southern green stink bug</name>
    <name type="synonym">Cimex viridulus</name>
    <dbReference type="NCBI Taxonomy" id="85310"/>
    <lineage>
        <taxon>Eukaryota</taxon>
        <taxon>Metazoa</taxon>
        <taxon>Ecdysozoa</taxon>
        <taxon>Arthropoda</taxon>
        <taxon>Hexapoda</taxon>
        <taxon>Insecta</taxon>
        <taxon>Pterygota</taxon>
        <taxon>Neoptera</taxon>
        <taxon>Paraneoptera</taxon>
        <taxon>Hemiptera</taxon>
        <taxon>Heteroptera</taxon>
        <taxon>Panheteroptera</taxon>
        <taxon>Pentatomomorpha</taxon>
        <taxon>Pentatomoidea</taxon>
        <taxon>Pentatomidae</taxon>
        <taxon>Pentatominae</taxon>
        <taxon>Nezara</taxon>
    </lineage>
</organism>
<proteinExistence type="inferred from homology"/>
<dbReference type="PROSITE" id="PS50007">
    <property type="entry name" value="PIPLC_X_DOMAIN"/>
    <property type="match status" value="1"/>
</dbReference>
<dbReference type="GO" id="GO:0006629">
    <property type="term" value="P:lipid metabolic process"/>
    <property type="evidence" value="ECO:0007669"/>
    <property type="project" value="InterPro"/>
</dbReference>
<dbReference type="PANTHER" id="PTHR13593:SF103">
    <property type="entry name" value="RE10370P"/>
    <property type="match status" value="1"/>
</dbReference>
<dbReference type="AlphaFoldDB" id="A0A9P0HEK8"/>
<reference evidence="3" key="1">
    <citation type="submission" date="2022-01" db="EMBL/GenBank/DDBJ databases">
        <authorList>
            <person name="King R."/>
        </authorList>
    </citation>
    <scope>NUCLEOTIDE SEQUENCE</scope>
</reference>
<feature type="compositionally biased region" description="Pro residues" evidence="2">
    <location>
        <begin position="385"/>
        <end position="394"/>
    </location>
</feature>
<sequence length="730" mass="83189">MLGMLVVYFLQIQKTTHFGGTQIMCNFIPYCTSDAWSGRRQTPLLVKDGTQFTFMGAIIVEQVIRELLQLGLGNASSLILAGSSAGGAGVMLNLESVQLQLQSYPNILVRGISDSGWFLDRTPYPSHEDPMASVETIKKGMIMWQGQIPHSCKKHYISESWRCFFGYRLYPMLKAPLFVFQWLFDEAQMTADNVGAPVTKQQWDYIHKMGDRKKGKLHKGDTLRSSRQVEKGCNRKLVERCSWPQCNLSCPKLHNPFTGLCSFNQPDFPPVYLTLSPLYREATHSTKLIDREVQIQWVNNSVDSISLYNADPKHKSEPEFKTLMYPDGFVSTNIPFGDPQFPGGWEKEFRDLPVPGDHCLPLWVLAYKDKNLVFRRTLFSAGSHPSPPGPPYPSRLPSSSPGLPHPSIPHLPSSYAPFLHGSSILRGGVLPRVKLSLENLELTSLFIPGTHNSGSYRRAETTGQRDSSGRYIITQDQNLWQQLVYGVRYLDLRIGYYSQRKNGSETSEDDSSFWINHDLIKIRQLLPLLDDLKQFMKKTKEEIVILDLHRFPLGFTGRPFRHQHLVKLLERELKEYAVPFKKDYIPTLGSIWDQGKRIIISYGDNIVAQEFDWLWPPIRQLWGNKQTTEGLRDYLDKCMTNDSLRDPGRGLWAAMAQLTPGPLDLLFNPKGSLRIMASQINSNLTEWCRDRWWDKANILAMDFFLGTDAITTAILSNVFKGSTAKHYVTN</sequence>
<dbReference type="Gene3D" id="3.20.20.190">
    <property type="entry name" value="Phosphatidylinositol (PI) phosphodiesterase"/>
    <property type="match status" value="1"/>
</dbReference>